<keyword evidence="3" id="KW-1185">Reference proteome</keyword>
<gene>
    <name evidence="2" type="ORF">MDA_GLEAN10022446</name>
</gene>
<sequence>MADNSFSDGFLAPLDASATEKLTNLEMPEPSSSGSLEEWLDSASHTPCSYIESLPTAVKRRINALKQLQRLVPRAVLCLMGEAIEDDDNLEEGEEGEEEELEGDEEGEEEDDADLSLKKKPSQPSACKQQ</sequence>
<dbReference type="AlphaFoldDB" id="L5MD62"/>
<feature type="compositionally biased region" description="Acidic residues" evidence="1">
    <location>
        <begin position="83"/>
        <end position="114"/>
    </location>
</feature>
<dbReference type="EMBL" id="KB101600">
    <property type="protein sequence ID" value="ELK36326.1"/>
    <property type="molecule type" value="Genomic_DNA"/>
</dbReference>
<accession>L5MD62</accession>
<evidence type="ECO:0000313" key="3">
    <source>
        <dbReference type="Proteomes" id="UP000010556"/>
    </source>
</evidence>
<feature type="region of interest" description="Disordered" evidence="1">
    <location>
        <begin position="83"/>
        <end position="130"/>
    </location>
</feature>
<feature type="region of interest" description="Disordered" evidence="1">
    <location>
        <begin position="21"/>
        <end position="40"/>
    </location>
</feature>
<protein>
    <submittedName>
        <fullName evidence="2">Nucleosome assembly protein 1-like 4</fullName>
    </submittedName>
</protein>
<evidence type="ECO:0000256" key="1">
    <source>
        <dbReference type="SAM" id="MobiDB-lite"/>
    </source>
</evidence>
<evidence type="ECO:0000313" key="2">
    <source>
        <dbReference type="EMBL" id="ELK36326.1"/>
    </source>
</evidence>
<name>L5MD62_MYODS</name>
<dbReference type="Proteomes" id="UP000010556">
    <property type="component" value="Unassembled WGS sequence"/>
</dbReference>
<organism evidence="2 3">
    <name type="scientific">Myotis davidii</name>
    <name type="common">David's myotis</name>
    <dbReference type="NCBI Taxonomy" id="225400"/>
    <lineage>
        <taxon>Eukaryota</taxon>
        <taxon>Metazoa</taxon>
        <taxon>Chordata</taxon>
        <taxon>Craniata</taxon>
        <taxon>Vertebrata</taxon>
        <taxon>Euteleostomi</taxon>
        <taxon>Mammalia</taxon>
        <taxon>Eutheria</taxon>
        <taxon>Laurasiatheria</taxon>
        <taxon>Chiroptera</taxon>
        <taxon>Yangochiroptera</taxon>
        <taxon>Vespertilionidae</taxon>
        <taxon>Myotis</taxon>
    </lineage>
</organism>
<proteinExistence type="predicted"/>
<reference evidence="3" key="1">
    <citation type="journal article" date="2013" name="Science">
        <title>Comparative analysis of bat genomes provides insight into the evolution of flight and immunity.</title>
        <authorList>
            <person name="Zhang G."/>
            <person name="Cowled C."/>
            <person name="Shi Z."/>
            <person name="Huang Z."/>
            <person name="Bishop-Lilly K.A."/>
            <person name="Fang X."/>
            <person name="Wynne J.W."/>
            <person name="Xiong Z."/>
            <person name="Baker M.L."/>
            <person name="Zhao W."/>
            <person name="Tachedjian M."/>
            <person name="Zhu Y."/>
            <person name="Zhou P."/>
            <person name="Jiang X."/>
            <person name="Ng J."/>
            <person name="Yang L."/>
            <person name="Wu L."/>
            <person name="Xiao J."/>
            <person name="Feng Y."/>
            <person name="Chen Y."/>
            <person name="Sun X."/>
            <person name="Zhang Y."/>
            <person name="Marsh G.A."/>
            <person name="Crameri G."/>
            <person name="Broder C.C."/>
            <person name="Frey K.G."/>
            <person name="Wang L.F."/>
            <person name="Wang J."/>
        </authorList>
    </citation>
    <scope>NUCLEOTIDE SEQUENCE [LARGE SCALE GENOMIC DNA]</scope>
</reference>